<dbReference type="SUPFAM" id="SSF54427">
    <property type="entry name" value="NTF2-like"/>
    <property type="match status" value="1"/>
</dbReference>
<evidence type="ECO:0000313" key="1">
    <source>
        <dbReference type="EMBL" id="MBP0905763.1"/>
    </source>
</evidence>
<name>A0ABS4BYV6_9FLAO</name>
<gene>
    <name evidence="1" type="ORF">J8H85_18210</name>
</gene>
<sequence length="160" mass="18481">MRRLMLILIVVLGSQTTISQNITESDSLQIVTKIDDWNRGWKVKDAELACKWYSENADFTNAFGINQIGQSEIQKYLTKVFEFDFVMAGISEQTTLKLKRITDKAILVISIVERKGQKTAENKNLGTRKTSHYRLFEKTDQWRITAHLISDARSIETEKH</sequence>
<dbReference type="InterPro" id="IPR032710">
    <property type="entry name" value="NTF2-like_dom_sf"/>
</dbReference>
<accession>A0ABS4BYV6</accession>
<dbReference type="EMBL" id="JAGJCB010000030">
    <property type="protein sequence ID" value="MBP0905763.1"/>
    <property type="molecule type" value="Genomic_DNA"/>
</dbReference>
<comment type="caution">
    <text evidence="1">The sequence shown here is derived from an EMBL/GenBank/DDBJ whole genome shotgun (WGS) entry which is preliminary data.</text>
</comment>
<organism evidence="1 2">
    <name type="scientific">Mariniflexile gromovii</name>
    <dbReference type="NCBI Taxonomy" id="362523"/>
    <lineage>
        <taxon>Bacteria</taxon>
        <taxon>Pseudomonadati</taxon>
        <taxon>Bacteroidota</taxon>
        <taxon>Flavobacteriia</taxon>
        <taxon>Flavobacteriales</taxon>
        <taxon>Flavobacteriaceae</taxon>
        <taxon>Mariniflexile</taxon>
    </lineage>
</organism>
<dbReference type="Proteomes" id="UP000670776">
    <property type="component" value="Unassembled WGS sequence"/>
</dbReference>
<dbReference type="RefSeq" id="WP_209657052.1">
    <property type="nucleotide sequence ID" value="NZ_JAGJCB010000030.1"/>
</dbReference>
<dbReference type="Gene3D" id="3.10.450.50">
    <property type="match status" value="1"/>
</dbReference>
<evidence type="ECO:0008006" key="3">
    <source>
        <dbReference type="Google" id="ProtNLM"/>
    </source>
</evidence>
<keyword evidence="2" id="KW-1185">Reference proteome</keyword>
<reference evidence="1 2" key="1">
    <citation type="submission" date="2021-04" db="EMBL/GenBank/DDBJ databases">
        <title>Mariniflexile gromovii gen. nov., sp. nov., a gliding bacterium isolated from the sea urchin Strongylocentrotus intermedius.</title>
        <authorList>
            <person name="Ko S."/>
            <person name="Le V."/>
            <person name="Ahn C.-Y."/>
            <person name="Oh H.-M."/>
        </authorList>
    </citation>
    <scope>NUCLEOTIDE SEQUENCE [LARGE SCALE GENOMIC DNA]</scope>
    <source>
        <strain evidence="1 2">KCTC 12570</strain>
    </source>
</reference>
<protein>
    <recommendedName>
        <fullName evidence="3">Ketosteroid isomerase-like protein</fullName>
    </recommendedName>
</protein>
<evidence type="ECO:0000313" key="2">
    <source>
        <dbReference type="Proteomes" id="UP000670776"/>
    </source>
</evidence>
<proteinExistence type="predicted"/>